<feature type="non-terminal residue" evidence="1">
    <location>
        <position position="1"/>
    </location>
</feature>
<comment type="caution">
    <text evidence="1">The sequence shown here is derived from an EMBL/GenBank/DDBJ whole genome shotgun (WGS) entry which is preliminary data.</text>
</comment>
<gene>
    <name evidence="1" type="ORF">S06H3_05597</name>
</gene>
<name>X1KIE5_9ZZZZ</name>
<sequence>GFWLKIASVTRDCLGYLKEALGYRKGFPVVKVLTLRRDVRPETLTIVKGRLLDAVKLWLQKGWLDPTELVFMLNDLEQERVSGWRLVYTYEGPGFHPVSKTYGRVSVARPLRMPLNKYVEEVTV</sequence>
<reference evidence="1" key="1">
    <citation type="journal article" date="2014" name="Front. Microbiol.">
        <title>High frequency of phylogenetically diverse reductive dehalogenase-homologous genes in deep subseafloor sedimentary metagenomes.</title>
        <authorList>
            <person name="Kawai M."/>
            <person name="Futagami T."/>
            <person name="Toyoda A."/>
            <person name="Takaki Y."/>
            <person name="Nishi S."/>
            <person name="Hori S."/>
            <person name="Arai W."/>
            <person name="Tsubouchi T."/>
            <person name="Morono Y."/>
            <person name="Uchiyama I."/>
            <person name="Ito T."/>
            <person name="Fujiyama A."/>
            <person name="Inagaki F."/>
            <person name="Takami H."/>
        </authorList>
    </citation>
    <scope>NUCLEOTIDE SEQUENCE</scope>
    <source>
        <strain evidence="1">Expedition CK06-06</strain>
    </source>
</reference>
<dbReference type="EMBL" id="BARV01002089">
    <property type="protein sequence ID" value="GAH89904.1"/>
    <property type="molecule type" value="Genomic_DNA"/>
</dbReference>
<organism evidence="1">
    <name type="scientific">marine sediment metagenome</name>
    <dbReference type="NCBI Taxonomy" id="412755"/>
    <lineage>
        <taxon>unclassified sequences</taxon>
        <taxon>metagenomes</taxon>
        <taxon>ecological metagenomes</taxon>
    </lineage>
</organism>
<accession>X1KIE5</accession>
<dbReference type="AlphaFoldDB" id="X1KIE5"/>
<protein>
    <submittedName>
        <fullName evidence="1">Uncharacterized protein</fullName>
    </submittedName>
</protein>
<evidence type="ECO:0000313" key="1">
    <source>
        <dbReference type="EMBL" id="GAH89904.1"/>
    </source>
</evidence>
<proteinExistence type="predicted"/>